<feature type="transmembrane region" description="Helical" evidence="3">
    <location>
        <begin position="566"/>
        <end position="587"/>
    </location>
</feature>
<name>A0AAD5CG32_AMBAR</name>
<dbReference type="FunFam" id="2.60.120.430:FF:000009">
    <property type="entry name" value="Receptor like protein 4"/>
    <property type="match status" value="1"/>
</dbReference>
<feature type="domain" description="Malectin" evidence="4">
    <location>
        <begin position="282"/>
        <end position="374"/>
    </location>
</feature>
<dbReference type="AlphaFoldDB" id="A0AAD5CG32"/>
<dbReference type="FunFam" id="3.80.10.10:FF:000135">
    <property type="entry name" value="Putative LRR receptor-like serine/threonine-protein kinase"/>
    <property type="match status" value="1"/>
</dbReference>
<dbReference type="Gene3D" id="2.60.120.430">
    <property type="entry name" value="Galactose-binding lectin"/>
    <property type="match status" value="2"/>
</dbReference>
<gene>
    <name evidence="6" type="ORF">M8C21_021964</name>
</gene>
<dbReference type="GO" id="GO:0016020">
    <property type="term" value="C:membrane"/>
    <property type="evidence" value="ECO:0007669"/>
    <property type="project" value="UniProtKB-SubCell"/>
</dbReference>
<comment type="subcellular location">
    <subcellularLocation>
        <location evidence="1">Membrane</location>
        <topology evidence="1">Single-pass membrane protein</topology>
    </subcellularLocation>
</comment>
<dbReference type="InterPro" id="IPR001611">
    <property type="entry name" value="Leu-rich_rpt"/>
</dbReference>
<dbReference type="Pfam" id="PF00560">
    <property type="entry name" value="LRR_1"/>
    <property type="match status" value="3"/>
</dbReference>
<feature type="transmembrane region" description="Helical" evidence="3">
    <location>
        <begin position="63"/>
        <end position="81"/>
    </location>
</feature>
<organism evidence="6 7">
    <name type="scientific">Ambrosia artemisiifolia</name>
    <name type="common">Common ragweed</name>
    <dbReference type="NCBI Taxonomy" id="4212"/>
    <lineage>
        <taxon>Eukaryota</taxon>
        <taxon>Viridiplantae</taxon>
        <taxon>Streptophyta</taxon>
        <taxon>Embryophyta</taxon>
        <taxon>Tracheophyta</taxon>
        <taxon>Spermatophyta</taxon>
        <taxon>Magnoliopsida</taxon>
        <taxon>eudicotyledons</taxon>
        <taxon>Gunneridae</taxon>
        <taxon>Pentapetalae</taxon>
        <taxon>asterids</taxon>
        <taxon>campanulids</taxon>
        <taxon>Asterales</taxon>
        <taxon>Asteraceae</taxon>
        <taxon>Asteroideae</taxon>
        <taxon>Heliantheae alliance</taxon>
        <taxon>Heliantheae</taxon>
        <taxon>Ambrosia</taxon>
    </lineage>
</organism>
<evidence type="ECO:0000256" key="2">
    <source>
        <dbReference type="SAM" id="MobiDB-lite"/>
    </source>
</evidence>
<dbReference type="EMBL" id="JAMZMK010008327">
    <property type="protein sequence ID" value="KAI7740864.1"/>
    <property type="molecule type" value="Genomic_DNA"/>
</dbReference>
<evidence type="ECO:0008006" key="8">
    <source>
        <dbReference type="Google" id="ProtNLM"/>
    </source>
</evidence>
<keyword evidence="3" id="KW-0472">Membrane</keyword>
<dbReference type="SUPFAM" id="SSF52058">
    <property type="entry name" value="L domain-like"/>
    <property type="match status" value="1"/>
</dbReference>
<keyword evidence="7" id="KW-1185">Reference proteome</keyword>
<evidence type="ECO:0000313" key="7">
    <source>
        <dbReference type="Proteomes" id="UP001206925"/>
    </source>
</evidence>
<protein>
    <recommendedName>
        <fullName evidence="8">Malectin-like domain-containing protein</fullName>
    </recommendedName>
</protein>
<feature type="compositionally biased region" description="Basic and acidic residues" evidence="2">
    <location>
        <begin position="619"/>
        <end position="629"/>
    </location>
</feature>
<evidence type="ECO:0000256" key="1">
    <source>
        <dbReference type="ARBA" id="ARBA00004167"/>
    </source>
</evidence>
<dbReference type="PANTHER" id="PTHR45631:SF181">
    <property type="entry name" value="RECEPTOR-LIKE PROTEIN 4"/>
    <property type="match status" value="1"/>
</dbReference>
<dbReference type="Proteomes" id="UP001206925">
    <property type="component" value="Unassembled WGS sequence"/>
</dbReference>
<sequence length="641" mass="70869">MCLYAVTSSRLCYSSLSFSLQICESKKRFNTLSSRERNFTVCLVCVREREKLKTAFKTKMPRPLSLLIFLLVFIAAFIPSHQAPYALRISCGARNDVHTPPTNTFWYRDFGYSGGYFTNATRPSFITPPLQTVRYFPLSEGPENCYHIERVPHGHYSIRIFFGLVKDPTFDNEPLFDVSIEGTLVYSMQSGWSNHDDEQAFVESLVFLEDGTASICFHSTGHGDPAILSIEILQVGNNAYNYGPGWGRGTILRTHKRLSCGAKNPKFDVDYSGDHWGGDRTANQPDLTYTMDVDPNRNYSIWLHFAEIDPSVTGEGQRVFDIIINGDTEFQEIDIVKMSGGINSALVLNKTIPVSGRSLTITLNPVKGSHTIISAIEVFEIVNAEAKTLIEEVRALQKLKSALGLPLRFGWNGDPCVPQQHPWSGVDCQFDSTKVKWFIDGLGLDNQGLRGFLPEDISKLSHLEHMNLSENSIQGNIPSSLGKIARLQVLDLSYNFFNGSIPESLGGLTSVRILNLNGNSLSGRVPAALGGRLLHRASFNFTDNDGLCGIPGLPTCGPHLSAGAKVGIALGACAGLLLIATCLTCWWKRRQNILRTQQIAARPAPYAKARTHYSRDVQLTRHNNGHENARTAAENGPILLS</sequence>
<dbReference type="InterPro" id="IPR032675">
    <property type="entry name" value="LRR_dom_sf"/>
</dbReference>
<dbReference type="Pfam" id="PF11721">
    <property type="entry name" value="Malectin"/>
    <property type="match status" value="1"/>
</dbReference>
<reference evidence="6" key="1">
    <citation type="submission" date="2022-06" db="EMBL/GenBank/DDBJ databases">
        <title>Uncovering the hologenomic basis of an extraordinary plant invasion.</title>
        <authorList>
            <person name="Bieker V.C."/>
            <person name="Martin M.D."/>
            <person name="Gilbert T."/>
            <person name="Hodgins K."/>
            <person name="Battlay P."/>
            <person name="Petersen B."/>
            <person name="Wilson J."/>
        </authorList>
    </citation>
    <scope>NUCLEOTIDE SEQUENCE</scope>
    <source>
        <strain evidence="6">AA19_3_7</strain>
        <tissue evidence="6">Leaf</tissue>
    </source>
</reference>
<dbReference type="InterPro" id="IPR024788">
    <property type="entry name" value="Malectin-like_Carb-bd_dom"/>
</dbReference>
<dbReference type="Pfam" id="PF12819">
    <property type="entry name" value="Malectin_like"/>
    <property type="match status" value="1"/>
</dbReference>
<evidence type="ECO:0000259" key="5">
    <source>
        <dbReference type="Pfam" id="PF12819"/>
    </source>
</evidence>
<accession>A0AAD5CG32</accession>
<dbReference type="Gene3D" id="3.80.10.10">
    <property type="entry name" value="Ribonuclease Inhibitor"/>
    <property type="match status" value="1"/>
</dbReference>
<feature type="domain" description="Malectin-like" evidence="5">
    <location>
        <begin position="89"/>
        <end position="275"/>
    </location>
</feature>
<dbReference type="PANTHER" id="PTHR45631">
    <property type="entry name" value="OS07G0107800 PROTEIN-RELATED"/>
    <property type="match status" value="1"/>
</dbReference>
<keyword evidence="3" id="KW-0812">Transmembrane</keyword>
<evidence type="ECO:0000259" key="4">
    <source>
        <dbReference type="Pfam" id="PF11721"/>
    </source>
</evidence>
<keyword evidence="3" id="KW-1133">Transmembrane helix</keyword>
<feature type="region of interest" description="Disordered" evidence="2">
    <location>
        <begin position="619"/>
        <end position="641"/>
    </location>
</feature>
<comment type="caution">
    <text evidence="6">The sequence shown here is derived from an EMBL/GenBank/DDBJ whole genome shotgun (WGS) entry which is preliminary data.</text>
</comment>
<dbReference type="InterPro" id="IPR021720">
    <property type="entry name" value="Malectin_dom"/>
</dbReference>
<proteinExistence type="predicted"/>
<evidence type="ECO:0000256" key="3">
    <source>
        <dbReference type="SAM" id="Phobius"/>
    </source>
</evidence>
<evidence type="ECO:0000313" key="6">
    <source>
        <dbReference type="EMBL" id="KAI7740864.1"/>
    </source>
</evidence>